<dbReference type="PROSITE" id="PS50048">
    <property type="entry name" value="ZN2_CY6_FUNGAL_2"/>
    <property type="match status" value="1"/>
</dbReference>
<dbReference type="InterPro" id="IPR050797">
    <property type="entry name" value="Carb_Metab_Trans_Reg"/>
</dbReference>
<feature type="domain" description="Zn(2)-C6 fungal-type" evidence="3">
    <location>
        <begin position="28"/>
        <end position="60"/>
    </location>
</feature>
<dbReference type="GO" id="GO:0000981">
    <property type="term" value="F:DNA-binding transcription factor activity, RNA polymerase II-specific"/>
    <property type="evidence" value="ECO:0007669"/>
    <property type="project" value="InterPro"/>
</dbReference>
<keyword evidence="1" id="KW-0539">Nucleus</keyword>
<dbReference type="CDD" id="cd00067">
    <property type="entry name" value="GAL4"/>
    <property type="match status" value="1"/>
</dbReference>
<dbReference type="GO" id="GO:0001080">
    <property type="term" value="P:nitrogen catabolite activation of transcription from RNA polymerase II promoter"/>
    <property type="evidence" value="ECO:0007669"/>
    <property type="project" value="TreeGrafter"/>
</dbReference>
<evidence type="ECO:0000313" key="4">
    <source>
        <dbReference type="EMBL" id="KAK2629853.1"/>
    </source>
</evidence>
<sequence>MKMHTNQSQYTEAAVNVGRKYKSRKERPCDACRKRKICCTRDAHEKDCSLCRTRGESCAYVRPPNVRRNRLADPVPKTRFSTVSSPASTISVSPVNAESSSGREEGREEWICQFVGSSGELDPYVLRHCDFDHANCYRGSDWAVLRVKGEGDGLLCFTVVPDTHLDARPDFYPATDTEAIVSPHSNDLLRTYFEVVHQSYPLLDPARFAGTPQTGDPLLATIYTLAAPFCMSSPVDYPSLAAFIHQVLPIENRHPRLETLEATILFLQRLNVPSTLPGHTSTLGSVVGIAHDLGLNNDPSTWSLSPADCSRRIRIWWALYIQDKWTALGLGRPSYLNDEHCNVPFPTIAHFSHLGLSGEQLSLAPALQFIAMAHLSFILSDLLSTFYTLKSVERMKLLPESMVFSLLSGFQDRLRLFRDEHLCQLCNVHSGTGLDHSGSAILAFYTAEIVLLRAILRLLPMHHPGHNGVRAQARTVLLNVVEFLEKMSVNRLRAFWWSPATKTNFSLAGTFMFSQLLTSHTTHDIEFWSSTIARFRSLLRAHAHSSSWEMTRLACRRLDLLAAGMGVDSPLPADGDGVLERQVAFDEGVVMATSGLGAGGISLGGEERQLVAAKRGNMDFGGAEEWILRQMDGGVLLC</sequence>
<dbReference type="SMART" id="SM00906">
    <property type="entry name" value="Fungal_trans"/>
    <property type="match status" value="1"/>
</dbReference>
<feature type="compositionally biased region" description="Polar residues" evidence="2">
    <location>
        <begin position="79"/>
        <end position="97"/>
    </location>
</feature>
<accession>A0AAD9WGY6</accession>
<reference evidence="4" key="1">
    <citation type="submission" date="2023-06" db="EMBL/GenBank/DDBJ databases">
        <title>Draft genome of Marssonina rosae.</title>
        <authorList>
            <person name="Cheng Q."/>
        </authorList>
    </citation>
    <scope>NUCLEOTIDE SEQUENCE</scope>
    <source>
        <strain evidence="4">R4</strain>
    </source>
</reference>
<protein>
    <recommendedName>
        <fullName evidence="3">Zn(2)-C6 fungal-type domain-containing protein</fullName>
    </recommendedName>
</protein>
<comment type="caution">
    <text evidence="4">The sequence shown here is derived from an EMBL/GenBank/DDBJ whole genome shotgun (WGS) entry which is preliminary data.</text>
</comment>
<evidence type="ECO:0000256" key="2">
    <source>
        <dbReference type="SAM" id="MobiDB-lite"/>
    </source>
</evidence>
<dbReference type="InterPro" id="IPR001138">
    <property type="entry name" value="Zn2Cys6_DnaBD"/>
</dbReference>
<dbReference type="PANTHER" id="PTHR31668">
    <property type="entry name" value="GLUCOSE TRANSPORT TRANSCRIPTION REGULATOR RGT1-RELATED-RELATED"/>
    <property type="match status" value="1"/>
</dbReference>
<evidence type="ECO:0000259" key="3">
    <source>
        <dbReference type="PROSITE" id="PS50048"/>
    </source>
</evidence>
<dbReference type="PANTHER" id="PTHR31668:SF10">
    <property type="entry name" value="ZN(II)2CYS6 TRANSCRIPTION FACTOR (EUROFUNG)"/>
    <property type="match status" value="1"/>
</dbReference>
<evidence type="ECO:0000313" key="5">
    <source>
        <dbReference type="Proteomes" id="UP001285354"/>
    </source>
</evidence>
<name>A0AAD9WGY6_9HELO</name>
<gene>
    <name evidence="4" type="ORF">QTJ16_000673</name>
</gene>
<dbReference type="InterPro" id="IPR007219">
    <property type="entry name" value="XnlR_reg_dom"/>
</dbReference>
<organism evidence="4 5">
    <name type="scientific">Diplocarpon rosae</name>
    <dbReference type="NCBI Taxonomy" id="946125"/>
    <lineage>
        <taxon>Eukaryota</taxon>
        <taxon>Fungi</taxon>
        <taxon>Dikarya</taxon>
        <taxon>Ascomycota</taxon>
        <taxon>Pezizomycotina</taxon>
        <taxon>Leotiomycetes</taxon>
        <taxon>Helotiales</taxon>
        <taxon>Drepanopezizaceae</taxon>
        <taxon>Diplocarpon</taxon>
    </lineage>
</organism>
<dbReference type="GO" id="GO:0006351">
    <property type="term" value="P:DNA-templated transcription"/>
    <property type="evidence" value="ECO:0007669"/>
    <property type="project" value="InterPro"/>
</dbReference>
<keyword evidence="5" id="KW-1185">Reference proteome</keyword>
<dbReference type="GO" id="GO:0005634">
    <property type="term" value="C:nucleus"/>
    <property type="evidence" value="ECO:0007669"/>
    <property type="project" value="TreeGrafter"/>
</dbReference>
<dbReference type="Proteomes" id="UP001285354">
    <property type="component" value="Unassembled WGS sequence"/>
</dbReference>
<dbReference type="GO" id="GO:0008270">
    <property type="term" value="F:zinc ion binding"/>
    <property type="evidence" value="ECO:0007669"/>
    <property type="project" value="InterPro"/>
</dbReference>
<dbReference type="AlphaFoldDB" id="A0AAD9WGY6"/>
<evidence type="ECO:0000256" key="1">
    <source>
        <dbReference type="ARBA" id="ARBA00023242"/>
    </source>
</evidence>
<dbReference type="EMBL" id="JAUBYV010000001">
    <property type="protein sequence ID" value="KAK2629853.1"/>
    <property type="molecule type" value="Genomic_DNA"/>
</dbReference>
<dbReference type="CDD" id="cd12148">
    <property type="entry name" value="fungal_TF_MHR"/>
    <property type="match status" value="1"/>
</dbReference>
<dbReference type="PROSITE" id="PS00463">
    <property type="entry name" value="ZN2_CY6_FUNGAL_1"/>
    <property type="match status" value="1"/>
</dbReference>
<dbReference type="Pfam" id="PF04082">
    <property type="entry name" value="Fungal_trans"/>
    <property type="match status" value="1"/>
</dbReference>
<feature type="region of interest" description="Disordered" evidence="2">
    <location>
        <begin position="69"/>
        <end position="102"/>
    </location>
</feature>
<dbReference type="GO" id="GO:0003677">
    <property type="term" value="F:DNA binding"/>
    <property type="evidence" value="ECO:0007669"/>
    <property type="project" value="InterPro"/>
</dbReference>
<proteinExistence type="predicted"/>